<reference evidence="1 2" key="1">
    <citation type="journal article" date="2018" name="Cell">
        <title>The Chara Genome: Secondary Complexity and Implications for Plant Terrestrialization.</title>
        <authorList>
            <person name="Nishiyama T."/>
            <person name="Sakayama H."/>
            <person name="Vries J.D."/>
            <person name="Buschmann H."/>
            <person name="Saint-Marcoux D."/>
            <person name="Ullrich K.K."/>
            <person name="Haas F.B."/>
            <person name="Vanderstraeten L."/>
            <person name="Becker D."/>
            <person name="Lang D."/>
            <person name="Vosolsobe S."/>
            <person name="Rombauts S."/>
            <person name="Wilhelmsson P.K.I."/>
            <person name="Janitza P."/>
            <person name="Kern R."/>
            <person name="Heyl A."/>
            <person name="Rumpler F."/>
            <person name="Villalobos L.I.A.C."/>
            <person name="Clay J.M."/>
            <person name="Skokan R."/>
            <person name="Toyoda A."/>
            <person name="Suzuki Y."/>
            <person name="Kagoshima H."/>
            <person name="Schijlen E."/>
            <person name="Tajeshwar N."/>
            <person name="Catarino B."/>
            <person name="Hetherington A.J."/>
            <person name="Saltykova A."/>
            <person name="Bonnot C."/>
            <person name="Breuninger H."/>
            <person name="Symeonidi A."/>
            <person name="Radhakrishnan G.V."/>
            <person name="Van Nieuwerburgh F."/>
            <person name="Deforce D."/>
            <person name="Chang C."/>
            <person name="Karol K.G."/>
            <person name="Hedrich R."/>
            <person name="Ulvskov P."/>
            <person name="Glockner G."/>
            <person name="Delwiche C.F."/>
            <person name="Petrasek J."/>
            <person name="Van de Peer Y."/>
            <person name="Friml J."/>
            <person name="Beilby M."/>
            <person name="Dolan L."/>
            <person name="Kohara Y."/>
            <person name="Sugano S."/>
            <person name="Fujiyama A."/>
            <person name="Delaux P.-M."/>
            <person name="Quint M."/>
            <person name="TheiBen G."/>
            <person name="Hagemann M."/>
            <person name="Harholt J."/>
            <person name="Dunand C."/>
            <person name="Zachgo S."/>
            <person name="Langdale J."/>
            <person name="Maumus F."/>
            <person name="Straeten D.V.D."/>
            <person name="Gould S.B."/>
            <person name="Rensing S.A."/>
        </authorList>
    </citation>
    <scope>NUCLEOTIDE SEQUENCE [LARGE SCALE GENOMIC DNA]</scope>
    <source>
        <strain evidence="1 2">S276</strain>
    </source>
</reference>
<gene>
    <name evidence="1" type="ORF">CBR_g20435</name>
</gene>
<evidence type="ECO:0000313" key="2">
    <source>
        <dbReference type="Proteomes" id="UP000265515"/>
    </source>
</evidence>
<dbReference type="Proteomes" id="UP000265515">
    <property type="component" value="Unassembled WGS sequence"/>
</dbReference>
<proteinExistence type="predicted"/>
<dbReference type="AlphaFoldDB" id="A0A388JUC5"/>
<dbReference type="Gramene" id="GBG61404">
    <property type="protein sequence ID" value="GBG61404"/>
    <property type="gene ID" value="CBR_g20435"/>
</dbReference>
<accession>A0A388JUC5</accession>
<dbReference type="EMBL" id="BFEA01000019">
    <property type="protein sequence ID" value="GBG61404.1"/>
    <property type="molecule type" value="Genomic_DNA"/>
</dbReference>
<protein>
    <submittedName>
        <fullName evidence="1">Uncharacterized protein</fullName>
    </submittedName>
</protein>
<keyword evidence="2" id="KW-1185">Reference proteome</keyword>
<organism evidence="1 2">
    <name type="scientific">Chara braunii</name>
    <name type="common">Braun's stonewort</name>
    <dbReference type="NCBI Taxonomy" id="69332"/>
    <lineage>
        <taxon>Eukaryota</taxon>
        <taxon>Viridiplantae</taxon>
        <taxon>Streptophyta</taxon>
        <taxon>Charophyceae</taxon>
        <taxon>Charales</taxon>
        <taxon>Characeae</taxon>
        <taxon>Chara</taxon>
    </lineage>
</organism>
<sequence length="201" mass="21661">MRESQASHLMGVEVVMVEAVVCDVEWCEDGRGIWLRVMSSNPRNGSITVAGCDEDRGSEAEDVVEIVREAEAVARVEVSDAEATRSWILAVVVDGEASTVVGVVDVRVQATMDAAVIEGFVGSVMVVERSTEVVVDVSRRGVVDAVEARTGVDVINVVVDVGIVVMSGGRSGYVQDRRLWRRHHIVARARMVVGAGQCQRV</sequence>
<name>A0A388JUC5_CHABU</name>
<comment type="caution">
    <text evidence="1">The sequence shown here is derived from an EMBL/GenBank/DDBJ whole genome shotgun (WGS) entry which is preliminary data.</text>
</comment>
<evidence type="ECO:0000313" key="1">
    <source>
        <dbReference type="EMBL" id="GBG61404.1"/>
    </source>
</evidence>